<feature type="compositionally biased region" description="Polar residues" evidence="1">
    <location>
        <begin position="18"/>
        <end position="29"/>
    </location>
</feature>
<accession>A0A1J1IRW7</accession>
<sequence length="88" mass="9822">MRTMDRYHVSYSALGMSDENSISPSSSKAGRNVNFPPEATEGSEVPVVVDGARRGSKFFQRPRSLSVWSTSSIISRSSNRFDERTFTK</sequence>
<reference evidence="2 3" key="1">
    <citation type="submission" date="2015-04" db="EMBL/GenBank/DDBJ databases">
        <authorList>
            <person name="Syromyatnikov M.Y."/>
            <person name="Popov V.N."/>
        </authorList>
    </citation>
    <scope>NUCLEOTIDE SEQUENCE [LARGE SCALE GENOMIC DNA]</scope>
</reference>
<gene>
    <name evidence="2" type="ORF">CLUMA_CG015863</name>
</gene>
<evidence type="ECO:0000313" key="3">
    <source>
        <dbReference type="Proteomes" id="UP000183832"/>
    </source>
</evidence>
<dbReference type="OrthoDB" id="6703982at2759"/>
<organism evidence="2 3">
    <name type="scientific">Clunio marinus</name>
    <dbReference type="NCBI Taxonomy" id="568069"/>
    <lineage>
        <taxon>Eukaryota</taxon>
        <taxon>Metazoa</taxon>
        <taxon>Ecdysozoa</taxon>
        <taxon>Arthropoda</taxon>
        <taxon>Hexapoda</taxon>
        <taxon>Insecta</taxon>
        <taxon>Pterygota</taxon>
        <taxon>Neoptera</taxon>
        <taxon>Endopterygota</taxon>
        <taxon>Diptera</taxon>
        <taxon>Nematocera</taxon>
        <taxon>Chironomoidea</taxon>
        <taxon>Chironomidae</taxon>
        <taxon>Clunio</taxon>
    </lineage>
</organism>
<name>A0A1J1IRW7_9DIPT</name>
<evidence type="ECO:0000256" key="1">
    <source>
        <dbReference type="SAM" id="MobiDB-lite"/>
    </source>
</evidence>
<dbReference type="Proteomes" id="UP000183832">
    <property type="component" value="Unassembled WGS sequence"/>
</dbReference>
<keyword evidence="3" id="KW-1185">Reference proteome</keyword>
<dbReference type="EMBL" id="CVRI01000058">
    <property type="protein sequence ID" value="CRL02896.1"/>
    <property type="molecule type" value="Genomic_DNA"/>
</dbReference>
<evidence type="ECO:0000313" key="2">
    <source>
        <dbReference type="EMBL" id="CRL02896.1"/>
    </source>
</evidence>
<proteinExistence type="predicted"/>
<protein>
    <submittedName>
        <fullName evidence="2">CLUMA_CG015863, isoform A</fullName>
    </submittedName>
</protein>
<dbReference type="AlphaFoldDB" id="A0A1J1IRW7"/>
<feature type="region of interest" description="Disordered" evidence="1">
    <location>
        <begin position="16"/>
        <end position="47"/>
    </location>
</feature>